<protein>
    <submittedName>
        <fullName evidence="1">DUF1439 domain-containing protein</fullName>
    </submittedName>
</protein>
<dbReference type="EMBL" id="CP042344">
    <property type="protein sequence ID" value="QEA14510.1"/>
    <property type="molecule type" value="Genomic_DNA"/>
</dbReference>
<keyword evidence="2" id="KW-1185">Reference proteome</keyword>
<sequence length="188" mass="20312">MRRRRWLAGSLAWLAGAAACTTGRGGPRSVTVPLERLQAAVDGHFPRRLSVQGLLDVVVQAPRLRLLPALDHLGARLELGASGPLLARAYTGEADLDFALRYEASDRSLRATGLHLNALHLAELPAPAQQLLRQSLAEGLRQSLREVVLYRLREQDLLLADTLGLQPGAISVTPEGLRIALVAKGQTE</sequence>
<name>A0A5B8RY93_9BURK</name>
<dbReference type="Proteomes" id="UP000321199">
    <property type="component" value="Chromosome"/>
</dbReference>
<dbReference type="KEGG" id="cof:FOZ74_07375"/>
<dbReference type="RefSeq" id="WP_146914121.1">
    <property type="nucleotide sequence ID" value="NZ_CP042344.1"/>
</dbReference>
<accession>A0A5B8RY93</accession>
<organism evidence="1 2">
    <name type="scientific">Comamonas flocculans</name>
    <dbReference type="NCBI Taxonomy" id="2597701"/>
    <lineage>
        <taxon>Bacteria</taxon>
        <taxon>Pseudomonadati</taxon>
        <taxon>Pseudomonadota</taxon>
        <taxon>Betaproteobacteria</taxon>
        <taxon>Burkholderiales</taxon>
        <taxon>Comamonadaceae</taxon>
        <taxon>Comamonas</taxon>
    </lineage>
</organism>
<evidence type="ECO:0000313" key="2">
    <source>
        <dbReference type="Proteomes" id="UP000321199"/>
    </source>
</evidence>
<reference evidence="1 2" key="1">
    <citation type="submission" date="2019-07" db="EMBL/GenBank/DDBJ databases">
        <title>Complete genome sequence of Comamonas sp. NLF 7-7 isolated from livestock.</title>
        <authorList>
            <person name="Kim D.H."/>
            <person name="Kim J.G."/>
        </authorList>
    </citation>
    <scope>NUCLEOTIDE SEQUENCE [LARGE SCALE GENOMIC DNA]</scope>
    <source>
        <strain evidence="1 2">NLF 7-7</strain>
    </source>
</reference>
<dbReference type="AlphaFoldDB" id="A0A5B8RY93"/>
<gene>
    <name evidence="1" type="ORF">FOZ74_07375</name>
</gene>
<proteinExistence type="predicted"/>
<dbReference type="OrthoDB" id="8895166at2"/>
<dbReference type="PROSITE" id="PS51257">
    <property type="entry name" value="PROKAR_LIPOPROTEIN"/>
    <property type="match status" value="1"/>
</dbReference>
<evidence type="ECO:0000313" key="1">
    <source>
        <dbReference type="EMBL" id="QEA14510.1"/>
    </source>
</evidence>